<dbReference type="RefSeq" id="WP_122900701.1">
    <property type="nucleotide sequence ID" value="NZ_RHIB01000003.1"/>
</dbReference>
<comment type="caution">
    <text evidence="1">The sequence shown here is derived from an EMBL/GenBank/DDBJ whole genome shotgun (WGS) entry which is preliminary data.</text>
</comment>
<sequence length="134" mass="16379">MMKREDFYTVTVEDDFVQDEDKPYKVYFKLKLNDPVFSEFVVGFSEERYDWVMIIQEKIVYRMGFDFLGRYYMRLVRPNMFGMKKVSEENGYTEESLHHLIKNGIWTYATLPFRSLYWFYSKITGKMDLYIVKL</sequence>
<dbReference type="EMBL" id="RHIB01000003">
    <property type="protein sequence ID" value="RNA66849.1"/>
    <property type="molecule type" value="Genomic_DNA"/>
</dbReference>
<protein>
    <submittedName>
        <fullName evidence="1">Uncharacterized protein</fullName>
    </submittedName>
</protein>
<dbReference type="AlphaFoldDB" id="A0A3M7TQ96"/>
<organism evidence="1 2">
    <name type="scientific">Alteribacter keqinensis</name>
    <dbReference type="NCBI Taxonomy" id="2483800"/>
    <lineage>
        <taxon>Bacteria</taxon>
        <taxon>Bacillati</taxon>
        <taxon>Bacillota</taxon>
        <taxon>Bacilli</taxon>
        <taxon>Bacillales</taxon>
        <taxon>Bacillaceae</taxon>
        <taxon>Alteribacter</taxon>
    </lineage>
</organism>
<dbReference type="Proteomes" id="UP000278746">
    <property type="component" value="Unassembled WGS sequence"/>
</dbReference>
<name>A0A3M7TQ96_9BACI</name>
<evidence type="ECO:0000313" key="1">
    <source>
        <dbReference type="EMBL" id="RNA66849.1"/>
    </source>
</evidence>
<proteinExistence type="predicted"/>
<gene>
    <name evidence="1" type="ORF">EBO34_16715</name>
</gene>
<accession>A0A3M7TQ96</accession>
<keyword evidence="2" id="KW-1185">Reference proteome</keyword>
<reference evidence="1 2" key="1">
    <citation type="submission" date="2018-10" db="EMBL/GenBank/DDBJ databases">
        <title>Bacillus Keqinensis sp. nov., a moderately halophilic bacterium isolated from a saline-alkaline lake.</title>
        <authorList>
            <person name="Wang H."/>
        </authorList>
    </citation>
    <scope>NUCLEOTIDE SEQUENCE [LARGE SCALE GENOMIC DNA]</scope>
    <source>
        <strain evidence="1 2">KQ-3</strain>
    </source>
</reference>
<evidence type="ECO:0000313" key="2">
    <source>
        <dbReference type="Proteomes" id="UP000278746"/>
    </source>
</evidence>